<keyword evidence="2" id="KW-1185">Reference proteome</keyword>
<dbReference type="KEGG" id="aram:KAR29_04995"/>
<dbReference type="AlphaFoldDB" id="A0A9Q7EY93"/>
<reference evidence="2" key="1">
    <citation type="submission" date="2021-04" db="EMBL/GenBank/DDBJ databases">
        <title>A novel Synergistetes isolate from a pyrite-forming mixed culture.</title>
        <authorList>
            <person name="Bunk B."/>
            <person name="Sproer C."/>
            <person name="Spring S."/>
            <person name="Pester M."/>
        </authorList>
    </citation>
    <scope>NUCLEOTIDE SEQUENCE [LARGE SCALE GENOMIC DNA]</scope>
    <source>
        <strain evidence="2">J.5.4.2-T.3.5.2</strain>
    </source>
</reference>
<evidence type="ECO:0000313" key="2">
    <source>
        <dbReference type="Proteomes" id="UP000671879"/>
    </source>
</evidence>
<gene>
    <name evidence="1" type="ORF">KAR29_04995</name>
</gene>
<accession>A0A9Q7EY93</accession>
<protein>
    <submittedName>
        <fullName evidence="1">Uncharacterized protein</fullName>
    </submittedName>
</protein>
<organism evidence="1 2">
    <name type="scientific">Aminithiophilus ramosus</name>
    <dbReference type="NCBI Taxonomy" id="3029084"/>
    <lineage>
        <taxon>Bacteria</taxon>
        <taxon>Thermotogati</taxon>
        <taxon>Synergistota</taxon>
        <taxon>Synergistia</taxon>
        <taxon>Synergistales</taxon>
        <taxon>Aminithiophilaceae</taxon>
        <taxon>Aminithiophilus</taxon>
    </lineage>
</organism>
<proteinExistence type="predicted"/>
<dbReference type="EMBL" id="CP072943">
    <property type="protein sequence ID" value="QTX33250.1"/>
    <property type="molecule type" value="Genomic_DNA"/>
</dbReference>
<evidence type="ECO:0000313" key="1">
    <source>
        <dbReference type="EMBL" id="QTX33250.1"/>
    </source>
</evidence>
<dbReference type="Proteomes" id="UP000671879">
    <property type="component" value="Chromosome"/>
</dbReference>
<sequence length="202" mass="23241">MDSNRDEALIWWEKTVEYQFVIEILTKINEGAAFAPLDGNQESAGDLLLNANNKFFIIEFKKDNSEDAKRREKDKYTDFQDAMDTLKPGSNGHYVVFGELINNKLVLKYNNYWLFLSGDENKNPDKELNILDENFLKTSDLLEFYLLTYADMLMKNKSSGSSSSESLKTVVMICSDDKIKQVANLDDIVEIIRQIEQEGPVR</sequence>
<name>A0A9Q7EY93_9BACT</name>
<dbReference type="RefSeq" id="WP_274374528.1">
    <property type="nucleotide sequence ID" value="NZ_CP072943.1"/>
</dbReference>